<gene>
    <name evidence="2" type="ORF">GX50_07517</name>
</gene>
<dbReference type="EMBL" id="PDND01000216">
    <property type="protein sequence ID" value="PGH29734.1"/>
    <property type="molecule type" value="Genomic_DNA"/>
</dbReference>
<sequence>MPHPKTYFILPTTSYAPDDLIKLGQVIVDPRIPYRRLAEPLPLEGRLIPRKAATIEWNASKADNTAANAGVFTHIHGLLAAQTSAKHSQCETYNWEGALLETHFIELDEHPEFVQQTATEVPAVSQWLKENNRLFGRTVYMITGVKTASKPGKATYGAANEQDVATELRATAAFHPGVGAPVKIGAEAGYHNSGDIHVQGTPQDSFVFAYQLRKLHVGWRSKASLREHVGGADLHGIGQPNPSRDRLPSLSSENDADYEIGDVKYEKDDFGASLPKRDVKVSAIDDCDGQQCLMVRATIY</sequence>
<name>A0A2B7Z051_9EURO</name>
<proteinExistence type="predicted"/>
<accession>A0A2B7Z051</accession>
<dbReference type="AlphaFoldDB" id="A0A2B7Z051"/>
<comment type="caution">
    <text evidence="2">The sequence shown here is derived from an EMBL/GenBank/DDBJ whole genome shotgun (WGS) entry which is preliminary data.</text>
</comment>
<evidence type="ECO:0000256" key="1">
    <source>
        <dbReference type="SAM" id="MobiDB-lite"/>
    </source>
</evidence>
<dbReference type="STRING" id="73230.A0A2B7Z051"/>
<evidence type="ECO:0000313" key="2">
    <source>
        <dbReference type="EMBL" id="PGH29734.1"/>
    </source>
</evidence>
<keyword evidence="3" id="KW-1185">Reference proteome</keyword>
<reference evidence="2 3" key="1">
    <citation type="submission" date="2017-10" db="EMBL/GenBank/DDBJ databases">
        <title>Comparative genomics in systemic dimorphic fungi from Ajellomycetaceae.</title>
        <authorList>
            <person name="Munoz J.F."/>
            <person name="Mcewen J.G."/>
            <person name="Clay O.K."/>
            <person name="Cuomo C.A."/>
        </authorList>
    </citation>
    <scope>NUCLEOTIDE SEQUENCE [LARGE SCALE GENOMIC DNA]</scope>
    <source>
        <strain evidence="2 3">UAMH4076</strain>
    </source>
</reference>
<protein>
    <submittedName>
        <fullName evidence="2">Uncharacterized protein</fullName>
    </submittedName>
</protein>
<organism evidence="2 3">
    <name type="scientific">[Emmonsia] crescens</name>
    <dbReference type="NCBI Taxonomy" id="73230"/>
    <lineage>
        <taxon>Eukaryota</taxon>
        <taxon>Fungi</taxon>
        <taxon>Dikarya</taxon>
        <taxon>Ascomycota</taxon>
        <taxon>Pezizomycotina</taxon>
        <taxon>Eurotiomycetes</taxon>
        <taxon>Eurotiomycetidae</taxon>
        <taxon>Onygenales</taxon>
        <taxon>Ajellomycetaceae</taxon>
        <taxon>Emergomyces</taxon>
    </lineage>
</organism>
<feature type="region of interest" description="Disordered" evidence="1">
    <location>
        <begin position="231"/>
        <end position="253"/>
    </location>
</feature>
<dbReference type="VEuPathDB" id="FungiDB:EMCG_04299"/>
<evidence type="ECO:0000313" key="3">
    <source>
        <dbReference type="Proteomes" id="UP000226031"/>
    </source>
</evidence>
<dbReference type="Proteomes" id="UP000226031">
    <property type="component" value="Unassembled WGS sequence"/>
</dbReference>